<evidence type="ECO:0000313" key="3">
    <source>
        <dbReference type="EMBL" id="CUV36547.1"/>
    </source>
</evidence>
<dbReference type="Pfam" id="PF04606">
    <property type="entry name" value="Ogr_Delta"/>
    <property type="match status" value="1"/>
</dbReference>
<gene>
    <name evidence="5" type="ORF">RD1301_v1_2200031</name>
    <name evidence="2" type="ORF">RUN1744_v1_150038</name>
    <name evidence="3" type="ORF">TD1301_v1_2190009</name>
    <name evidence="4" type="ORF">TF3108_v1_780038</name>
</gene>
<protein>
    <submittedName>
        <fullName evidence="3">Putative transcriptional activator transcription regulator protein</fullName>
    </submittedName>
</protein>
<sequence length="82" mass="9125">MKLVCPHCDTRMHIRTSRPVSLLSRELYAQCPNVDCAYTCVAIVSQIRTIAPSMAPNPKAYLPIGRTRHLPGNPRQLDLLPG</sequence>
<evidence type="ECO:0000313" key="5">
    <source>
        <dbReference type="EMBL" id="CUV62303.1"/>
    </source>
</evidence>
<dbReference type="InterPro" id="IPR007684">
    <property type="entry name" value="Znf_Ogr/Delta"/>
</dbReference>
<evidence type="ECO:0000313" key="2">
    <source>
        <dbReference type="EMBL" id="CUV22225.1"/>
    </source>
</evidence>
<evidence type="ECO:0000313" key="4">
    <source>
        <dbReference type="EMBL" id="CUV41355.1"/>
    </source>
</evidence>
<dbReference type="AlphaFoldDB" id="A0A0K1ZLP9"/>
<dbReference type="EMBL" id="LN899822">
    <property type="protein sequence ID" value="CUV62303.1"/>
    <property type="molecule type" value="Genomic_DNA"/>
</dbReference>
<name>A0A0K1ZLP9_RALSL</name>
<feature type="domain" description="Zinc finger Ogr/Delta-type" evidence="1">
    <location>
        <begin position="5"/>
        <end position="46"/>
    </location>
</feature>
<proteinExistence type="predicted"/>
<reference evidence="3" key="1">
    <citation type="submission" date="2015-10" db="EMBL/GenBank/DDBJ databases">
        <authorList>
            <person name="Gilbert D.G."/>
        </authorList>
    </citation>
    <scope>NUCLEOTIDE SEQUENCE</scope>
    <source>
        <strain evidence="3">Phyl III-seqv23</strain>
    </source>
</reference>
<dbReference type="EMBL" id="LN899823">
    <property type="protein sequence ID" value="CUV22225.1"/>
    <property type="molecule type" value="Genomic_DNA"/>
</dbReference>
<evidence type="ECO:0000259" key="1">
    <source>
        <dbReference type="Pfam" id="PF04606"/>
    </source>
</evidence>
<accession>A0A0K1ZLP9</accession>
<dbReference type="EMBL" id="LN899826">
    <property type="protein sequence ID" value="CUV41355.1"/>
    <property type="molecule type" value="Genomic_DNA"/>
</dbReference>
<dbReference type="EMBL" id="LN899825">
    <property type="protein sequence ID" value="CUV36547.1"/>
    <property type="molecule type" value="Genomic_DNA"/>
</dbReference>
<dbReference type="PATRIC" id="fig|305.108.peg.2158"/>
<organism evidence="3">
    <name type="scientific">Ralstonia solanacearum</name>
    <name type="common">Pseudomonas solanacearum</name>
    <dbReference type="NCBI Taxonomy" id="305"/>
    <lineage>
        <taxon>Bacteria</taxon>
        <taxon>Pseudomonadati</taxon>
        <taxon>Pseudomonadota</taxon>
        <taxon>Betaproteobacteria</taxon>
        <taxon>Burkholderiales</taxon>
        <taxon>Burkholderiaceae</taxon>
        <taxon>Ralstonia</taxon>
        <taxon>Ralstonia solanacearum species complex</taxon>
    </lineage>
</organism>